<feature type="domain" description="DUF11" evidence="2">
    <location>
        <begin position="850"/>
        <end position="978"/>
    </location>
</feature>
<feature type="compositionally biased region" description="Polar residues" evidence="1">
    <location>
        <begin position="14"/>
        <end position="29"/>
    </location>
</feature>
<dbReference type="Pfam" id="PF01345">
    <property type="entry name" value="DUF11"/>
    <property type="match status" value="8"/>
</dbReference>
<feature type="domain" description="DUF11" evidence="2">
    <location>
        <begin position="987"/>
        <end position="1065"/>
    </location>
</feature>
<feature type="non-terminal residue" evidence="3">
    <location>
        <position position="1"/>
    </location>
</feature>
<dbReference type="NCBIfam" id="TIGR01451">
    <property type="entry name" value="B_ant_repeat"/>
    <property type="match status" value="8"/>
</dbReference>
<dbReference type="EMBL" id="AVCI01000018">
    <property type="protein sequence ID" value="KFN42116.1"/>
    <property type="molecule type" value="Genomic_DNA"/>
</dbReference>
<feature type="domain" description="DUF11" evidence="2">
    <location>
        <begin position="306"/>
        <end position="434"/>
    </location>
</feature>
<name>A0A091ARX0_9GAMM</name>
<dbReference type="InterPro" id="IPR001434">
    <property type="entry name" value="OmcB-like_DUF11"/>
</dbReference>
<accession>A0A091ARX0</accession>
<evidence type="ECO:0000259" key="2">
    <source>
        <dbReference type="Pfam" id="PF01345"/>
    </source>
</evidence>
<dbReference type="InterPro" id="IPR047589">
    <property type="entry name" value="DUF11_rpt"/>
</dbReference>
<feature type="domain" description="DUF11" evidence="2">
    <location>
        <begin position="170"/>
        <end position="298"/>
    </location>
</feature>
<organism evidence="3 4">
    <name type="scientific">Arenimonas oryziterrae DSM 21050 = YC6267</name>
    <dbReference type="NCBI Taxonomy" id="1121015"/>
    <lineage>
        <taxon>Bacteria</taxon>
        <taxon>Pseudomonadati</taxon>
        <taxon>Pseudomonadota</taxon>
        <taxon>Gammaproteobacteria</taxon>
        <taxon>Lysobacterales</taxon>
        <taxon>Lysobacteraceae</taxon>
        <taxon>Arenimonas</taxon>
    </lineage>
</organism>
<feature type="region of interest" description="Disordered" evidence="1">
    <location>
        <begin position="551"/>
        <end position="570"/>
    </location>
</feature>
<sequence>IANTVTVAVPAGTTDPTPANNSATDTNNVTPVADLSVTKTDGSASVNAGGATSYTIVVTNNGPSDVTAATVVDTAPAGLTIGAWTCAVTTAGSGSVTTACGAASGSGNINTTATLRSGGVITYTVAATVAGTATGTIANTVTVAVPAGTTDPTPANNSATDTNTVNPVADLSVTKTDGAASVNAGGATSYTIVVTNNGPSDVTAATVVDTAPAGLTIGAWTCAVTTAGTGSVTTACGAASGSGNINTTATLRSGGVITYTVAATVAGTATGTIANTVTVAVPAGTTDPTPANNSATDTNTVNPVADLSVTKTDGAASVNAGGATSYTIVVTNNGPSDVTAATVVDTAPAGLTIGAWTCAVTTAGTGSVTTACGAASGSGNINTTATLRSGGVITYTVAATVAGTATGTIANTVTVAVPAGTTDPTPGNNSATDTNTVTPVANLAITKTDGVASVNAGGSTSYTIVVTNNGPSDVTAATIVDTAPAGLTIGAWTCSVTTAGVGSVTTACGAASGSGNINTTATLRNGGVVTYTVAATVAGTASGTIANTATVTAPAGTTDPTPANNSATDTDTITPVANLAITKTDGAASVNAGGATSYTIVVTNNGPSDVTAATVVDTAPAGLTIGAWTCAVTTAGTGSVTTACGAASGSGNINTTATLRSGGVITYTVAATIAGTATGTIANTVTVAVPAGTTDPTPGNNSATDTNNVTPVADLSVTKTDGAASVNAGGATSYTIVVTNNGPSDVTAATVVDTAPAGLTIGAWTCAVTTAGTGSVTTACGAASGSGNINTTATLRSGGVITYTVASTVAGTATGTIANTVTVAVPAGTTDPTPGNNSATDTNNVTPVADLSVTKTDGAASVNAGGATSYTIVVTNNGPSDVTAATVVDTAPAGLTIGAWTCAVTTAGTGSVTTACGAASGSGNINTTATLRSGGVITYTVAATVAGTATGTIANTVTVAVPAGTTDPTPGNNSATDTNTVTPIANLAITKTDGAASINAGGSTSYTIVITNNGPSDVTAATIVDTAPAGLTIGAWTCAVTTAGVGSVTTACGAASGSGNINTTATLRNGGVVT</sequence>
<dbReference type="InterPro" id="IPR051172">
    <property type="entry name" value="Chlamydia_OmcB"/>
</dbReference>
<evidence type="ECO:0000313" key="4">
    <source>
        <dbReference type="Proteomes" id="UP000029385"/>
    </source>
</evidence>
<dbReference type="PANTHER" id="PTHR34819:SF3">
    <property type="entry name" value="CELL SURFACE PROTEIN"/>
    <property type="match status" value="1"/>
</dbReference>
<protein>
    <recommendedName>
        <fullName evidence="2">DUF11 domain-containing protein</fullName>
    </recommendedName>
</protein>
<reference evidence="3 4" key="1">
    <citation type="submission" date="2013-09" db="EMBL/GenBank/DDBJ databases">
        <title>Genome sequencing of Arenimonas oryziterrae.</title>
        <authorList>
            <person name="Chen F."/>
            <person name="Wang G."/>
        </authorList>
    </citation>
    <scope>NUCLEOTIDE SEQUENCE [LARGE SCALE GENOMIC DNA]</scope>
    <source>
        <strain evidence="3 4">YC6267</strain>
    </source>
</reference>
<dbReference type="RefSeq" id="WP_156104723.1">
    <property type="nucleotide sequence ID" value="NZ_AVCI01000018.1"/>
</dbReference>
<dbReference type="eggNOG" id="COG1470">
    <property type="taxonomic scope" value="Bacteria"/>
</dbReference>
<feature type="non-terminal residue" evidence="3">
    <location>
        <position position="1074"/>
    </location>
</feature>
<feature type="compositionally biased region" description="Low complexity" evidence="1">
    <location>
        <begin position="551"/>
        <end position="565"/>
    </location>
</feature>
<gene>
    <name evidence="3" type="ORF">N789_14725</name>
</gene>
<dbReference type="Proteomes" id="UP000029385">
    <property type="component" value="Unassembled WGS sequence"/>
</dbReference>
<dbReference type="PANTHER" id="PTHR34819">
    <property type="entry name" value="LARGE CYSTEINE-RICH PERIPLASMIC PROTEIN OMCB"/>
    <property type="match status" value="1"/>
</dbReference>
<feature type="domain" description="DUF11" evidence="2">
    <location>
        <begin position="714"/>
        <end position="842"/>
    </location>
</feature>
<proteinExistence type="predicted"/>
<keyword evidence="4" id="KW-1185">Reference proteome</keyword>
<dbReference type="OrthoDB" id="6034831at2"/>
<feature type="domain" description="DUF11" evidence="2">
    <location>
        <begin position="34"/>
        <end position="162"/>
    </location>
</feature>
<feature type="region of interest" description="Disordered" evidence="1">
    <location>
        <begin position="1"/>
        <end position="29"/>
    </location>
</feature>
<evidence type="ECO:0000313" key="3">
    <source>
        <dbReference type="EMBL" id="KFN42116.1"/>
    </source>
</evidence>
<feature type="domain" description="DUF11" evidence="2">
    <location>
        <begin position="579"/>
        <end position="706"/>
    </location>
</feature>
<comment type="caution">
    <text evidence="3">The sequence shown here is derived from an EMBL/GenBank/DDBJ whole genome shotgun (WGS) entry which is preliminary data.</text>
</comment>
<evidence type="ECO:0000256" key="1">
    <source>
        <dbReference type="SAM" id="MobiDB-lite"/>
    </source>
</evidence>
<feature type="domain" description="DUF11" evidence="2">
    <location>
        <begin position="443"/>
        <end position="569"/>
    </location>
</feature>
<dbReference type="AlphaFoldDB" id="A0A091ARX0"/>